<dbReference type="InterPro" id="IPR014710">
    <property type="entry name" value="RmlC-like_jellyroll"/>
</dbReference>
<keyword evidence="1" id="KW-0805">Transcription regulation</keyword>
<feature type="domain" description="HTH araC/xylS-type" evidence="4">
    <location>
        <begin position="141"/>
        <end position="239"/>
    </location>
</feature>
<evidence type="ECO:0000256" key="2">
    <source>
        <dbReference type="ARBA" id="ARBA00023125"/>
    </source>
</evidence>
<dbReference type="Gene3D" id="1.10.10.60">
    <property type="entry name" value="Homeodomain-like"/>
    <property type="match status" value="2"/>
</dbReference>
<evidence type="ECO:0000313" key="6">
    <source>
        <dbReference type="Proteomes" id="UP000600247"/>
    </source>
</evidence>
<evidence type="ECO:0000313" key="5">
    <source>
        <dbReference type="EMBL" id="GGG58147.1"/>
    </source>
</evidence>
<dbReference type="RefSeq" id="WP_229691958.1">
    <property type="nucleotide sequence ID" value="NZ_BMHY01000001.1"/>
</dbReference>
<dbReference type="Gene3D" id="2.60.120.10">
    <property type="entry name" value="Jelly Rolls"/>
    <property type="match status" value="1"/>
</dbReference>
<keyword evidence="6" id="KW-1185">Reference proteome</keyword>
<dbReference type="AlphaFoldDB" id="A0A917LUS2"/>
<dbReference type="Pfam" id="PF12833">
    <property type="entry name" value="HTH_18"/>
    <property type="match status" value="1"/>
</dbReference>
<keyword evidence="2" id="KW-0238">DNA-binding</keyword>
<dbReference type="InterPro" id="IPR011051">
    <property type="entry name" value="RmlC_Cupin_sf"/>
</dbReference>
<gene>
    <name evidence="5" type="ORF">GCM10010918_09030</name>
</gene>
<dbReference type="PANTHER" id="PTHR43280:SF26">
    <property type="entry name" value="ARAC-FAMILY TRANSCRIPTIONAL REGULATOR"/>
    <property type="match status" value="1"/>
</dbReference>
<evidence type="ECO:0000256" key="1">
    <source>
        <dbReference type="ARBA" id="ARBA00023015"/>
    </source>
</evidence>
<dbReference type="PROSITE" id="PS01124">
    <property type="entry name" value="HTH_ARAC_FAMILY_2"/>
    <property type="match status" value="1"/>
</dbReference>
<dbReference type="EMBL" id="BMHY01000001">
    <property type="protein sequence ID" value="GGG58147.1"/>
    <property type="molecule type" value="Genomic_DNA"/>
</dbReference>
<keyword evidence="3" id="KW-0804">Transcription</keyword>
<name>A0A917LUS2_9BACL</name>
<organism evidence="5 6">
    <name type="scientific">Paenibacillus radicis</name>
    <name type="common">ex Gao et al. 2016</name>
    <dbReference type="NCBI Taxonomy" id="1737354"/>
    <lineage>
        <taxon>Bacteria</taxon>
        <taxon>Bacillati</taxon>
        <taxon>Bacillota</taxon>
        <taxon>Bacilli</taxon>
        <taxon>Bacillales</taxon>
        <taxon>Paenibacillaceae</taxon>
        <taxon>Paenibacillus</taxon>
    </lineage>
</organism>
<comment type="caution">
    <text evidence="5">The sequence shown here is derived from an EMBL/GenBank/DDBJ whole genome shotgun (WGS) entry which is preliminary data.</text>
</comment>
<proteinExistence type="predicted"/>
<dbReference type="PANTHER" id="PTHR43280">
    <property type="entry name" value="ARAC-FAMILY TRANSCRIPTIONAL REGULATOR"/>
    <property type="match status" value="1"/>
</dbReference>
<protein>
    <submittedName>
        <fullName evidence="5">AraC family transcriptional regulator</fullName>
    </submittedName>
</protein>
<dbReference type="InterPro" id="IPR009057">
    <property type="entry name" value="Homeodomain-like_sf"/>
</dbReference>
<dbReference type="GO" id="GO:0043565">
    <property type="term" value="F:sequence-specific DNA binding"/>
    <property type="evidence" value="ECO:0007669"/>
    <property type="project" value="InterPro"/>
</dbReference>
<dbReference type="SUPFAM" id="SSF46689">
    <property type="entry name" value="Homeodomain-like"/>
    <property type="match status" value="2"/>
</dbReference>
<dbReference type="SUPFAM" id="SSF51182">
    <property type="entry name" value="RmlC-like cupins"/>
    <property type="match status" value="1"/>
</dbReference>
<evidence type="ECO:0000259" key="4">
    <source>
        <dbReference type="PROSITE" id="PS01124"/>
    </source>
</evidence>
<evidence type="ECO:0000256" key="3">
    <source>
        <dbReference type="ARBA" id="ARBA00023163"/>
    </source>
</evidence>
<dbReference type="Proteomes" id="UP000600247">
    <property type="component" value="Unassembled WGS sequence"/>
</dbReference>
<sequence>MDTFNDIVAEKRTYTAAQVTHSHHHAHLIMPLSGELTIATEASHHRVNEQTLLYVSPNYEHCFYATTRNEFLVLDIPSGMVSASEMPGNSAGCKAHALNNQWKSIRYLLLHEMEQHHSRSSLRDLFPYISRCLQQEKRGLPRSIQYIHENYDQPISVQKLSELENYNRTYYSNWFLKETGKTPSVYIQEVRLSEAKKLLLSSDMSLLHIAMEVGLEHQSSLTRLFAKHEQLTPSQYRQQYRT</sequence>
<reference evidence="5 6" key="1">
    <citation type="journal article" date="2014" name="Int. J. Syst. Evol. Microbiol.">
        <title>Complete genome sequence of Corynebacterium casei LMG S-19264T (=DSM 44701T), isolated from a smear-ripened cheese.</title>
        <authorList>
            <consortium name="US DOE Joint Genome Institute (JGI-PGF)"/>
            <person name="Walter F."/>
            <person name="Albersmeier A."/>
            <person name="Kalinowski J."/>
            <person name="Ruckert C."/>
        </authorList>
    </citation>
    <scope>NUCLEOTIDE SEQUENCE [LARGE SCALE GENOMIC DNA]</scope>
    <source>
        <strain evidence="5 6">CGMCC 1.15286</strain>
    </source>
</reference>
<dbReference type="SMART" id="SM00342">
    <property type="entry name" value="HTH_ARAC"/>
    <property type="match status" value="1"/>
</dbReference>
<accession>A0A917LUS2</accession>
<dbReference type="GO" id="GO:0003700">
    <property type="term" value="F:DNA-binding transcription factor activity"/>
    <property type="evidence" value="ECO:0007669"/>
    <property type="project" value="InterPro"/>
</dbReference>
<dbReference type="InterPro" id="IPR018060">
    <property type="entry name" value="HTH_AraC"/>
</dbReference>